<dbReference type="EMBL" id="LT553579">
    <property type="protein sequence ID" value="SAM01677.1"/>
    <property type="molecule type" value="Genomic_DNA"/>
</dbReference>
<feature type="compositionally biased region" description="Basic and acidic residues" evidence="1">
    <location>
        <begin position="47"/>
        <end position="59"/>
    </location>
</feature>
<dbReference type="AlphaFoldDB" id="A0A168P314"/>
<keyword evidence="3" id="KW-1185">Reference proteome</keyword>
<reference evidence="2" key="1">
    <citation type="submission" date="2016-04" db="EMBL/GenBank/DDBJ databases">
        <authorList>
            <person name="Evans L.H."/>
            <person name="Alamgir A."/>
            <person name="Owens N."/>
            <person name="Weber N.D."/>
            <person name="Virtaneva K."/>
            <person name="Barbian K."/>
            <person name="Babar A."/>
            <person name="Rosenke K."/>
        </authorList>
    </citation>
    <scope>NUCLEOTIDE SEQUENCE [LARGE SCALE GENOMIC DNA]</scope>
    <source>
        <strain evidence="2">CBS 101.48</strain>
    </source>
</reference>
<dbReference type="InParanoid" id="A0A168P314"/>
<feature type="compositionally biased region" description="Acidic residues" evidence="1">
    <location>
        <begin position="34"/>
        <end position="46"/>
    </location>
</feature>
<proteinExistence type="predicted"/>
<evidence type="ECO:0000313" key="2">
    <source>
        <dbReference type="EMBL" id="SAM01677.1"/>
    </source>
</evidence>
<organism evidence="2">
    <name type="scientific">Absidia glauca</name>
    <name type="common">Pin mould</name>
    <dbReference type="NCBI Taxonomy" id="4829"/>
    <lineage>
        <taxon>Eukaryota</taxon>
        <taxon>Fungi</taxon>
        <taxon>Fungi incertae sedis</taxon>
        <taxon>Mucoromycota</taxon>
        <taxon>Mucoromycotina</taxon>
        <taxon>Mucoromycetes</taxon>
        <taxon>Mucorales</taxon>
        <taxon>Cunninghamellaceae</taxon>
        <taxon>Absidia</taxon>
    </lineage>
</organism>
<evidence type="ECO:0000256" key="1">
    <source>
        <dbReference type="SAM" id="MobiDB-lite"/>
    </source>
</evidence>
<feature type="non-terminal residue" evidence="2">
    <location>
        <position position="117"/>
    </location>
</feature>
<gene>
    <name evidence="2" type="primary">ABSGL_07426.1 scaffold 8875</name>
</gene>
<accession>A0A168P314</accession>
<sequence>MADKTPPYESNDMDLDDLEFDVMEERLHTPGPIQDDDFTFLDDEKEESPAKEESEKESTGENVLKIYQDRYETMMEELLVVLKEGNKKKEASIRKELPGIAEMVNLLKKQEEKKAAE</sequence>
<protein>
    <submittedName>
        <fullName evidence="2">Uncharacterized protein</fullName>
    </submittedName>
</protein>
<dbReference type="Proteomes" id="UP000078561">
    <property type="component" value="Unassembled WGS sequence"/>
</dbReference>
<feature type="region of interest" description="Disordered" evidence="1">
    <location>
        <begin position="28"/>
        <end position="63"/>
    </location>
</feature>
<evidence type="ECO:0000313" key="3">
    <source>
        <dbReference type="Proteomes" id="UP000078561"/>
    </source>
</evidence>
<name>A0A168P314_ABSGL</name>